<accession>A0A238BYZ1</accession>
<reference evidence="1 2" key="1">
    <citation type="submission" date="2015-12" db="EMBL/GenBank/DDBJ databases">
        <title>Draft genome of the nematode, Onchocerca flexuosa.</title>
        <authorList>
            <person name="Mitreva M."/>
        </authorList>
    </citation>
    <scope>NUCLEOTIDE SEQUENCE [LARGE SCALE GENOMIC DNA]</scope>
    <source>
        <strain evidence="1">Red Deer</strain>
    </source>
</reference>
<protein>
    <submittedName>
        <fullName evidence="1">Uncharacterized protein</fullName>
    </submittedName>
</protein>
<dbReference type="AlphaFoldDB" id="A0A238BYZ1"/>
<dbReference type="Proteomes" id="UP000242913">
    <property type="component" value="Unassembled WGS sequence"/>
</dbReference>
<name>A0A238BYZ1_9BILA</name>
<dbReference type="EMBL" id="KZ269986">
    <property type="protein sequence ID" value="OZC10497.1"/>
    <property type="molecule type" value="Genomic_DNA"/>
</dbReference>
<organism evidence="1 2">
    <name type="scientific">Onchocerca flexuosa</name>
    <dbReference type="NCBI Taxonomy" id="387005"/>
    <lineage>
        <taxon>Eukaryota</taxon>
        <taxon>Metazoa</taxon>
        <taxon>Ecdysozoa</taxon>
        <taxon>Nematoda</taxon>
        <taxon>Chromadorea</taxon>
        <taxon>Rhabditida</taxon>
        <taxon>Spirurina</taxon>
        <taxon>Spiruromorpha</taxon>
        <taxon>Filarioidea</taxon>
        <taxon>Onchocercidae</taxon>
        <taxon>Onchocerca</taxon>
    </lineage>
</organism>
<proteinExistence type="predicted"/>
<sequence>MGILPQPVPLPSEDNSVAQKLENYNRVLQKLHKAYTIKKTLAINEMDPLRSTCG</sequence>
<evidence type="ECO:0000313" key="1">
    <source>
        <dbReference type="EMBL" id="OZC10497.1"/>
    </source>
</evidence>
<evidence type="ECO:0000313" key="2">
    <source>
        <dbReference type="Proteomes" id="UP000242913"/>
    </source>
</evidence>
<keyword evidence="2" id="KW-1185">Reference proteome</keyword>
<gene>
    <name evidence="1" type="ORF">X798_02541</name>
</gene>